<accession>G0R140</accession>
<dbReference type="Gene3D" id="3.30.60.30">
    <property type="match status" value="1"/>
</dbReference>
<feature type="signal peptide" evidence="1">
    <location>
        <begin position="1"/>
        <end position="17"/>
    </location>
</feature>
<organism evidence="3 4">
    <name type="scientific">Ichthyophthirius multifiliis</name>
    <name type="common">White spot disease agent</name>
    <name type="synonym">Ich</name>
    <dbReference type="NCBI Taxonomy" id="5932"/>
    <lineage>
        <taxon>Eukaryota</taxon>
        <taxon>Sar</taxon>
        <taxon>Alveolata</taxon>
        <taxon>Ciliophora</taxon>
        <taxon>Intramacronucleata</taxon>
        <taxon>Oligohymenophorea</taxon>
        <taxon>Hymenostomatida</taxon>
        <taxon>Ophryoglenina</taxon>
        <taxon>Ichthyophthirius</taxon>
    </lineage>
</organism>
<gene>
    <name evidence="3" type="ORF">IMG5_168430</name>
</gene>
<evidence type="ECO:0000256" key="1">
    <source>
        <dbReference type="SAM" id="SignalP"/>
    </source>
</evidence>
<keyword evidence="4" id="KW-1185">Reference proteome</keyword>
<proteinExistence type="predicted"/>
<dbReference type="GeneID" id="14904916"/>
<dbReference type="Proteomes" id="UP000008983">
    <property type="component" value="Unassembled WGS sequence"/>
</dbReference>
<dbReference type="RefSeq" id="XP_004030043.1">
    <property type="nucleotide sequence ID" value="XM_004029995.1"/>
</dbReference>
<dbReference type="InParanoid" id="G0R140"/>
<protein>
    <submittedName>
        <fullName evidence="3">Kazal-type serine protease inhibitor domain protein</fullName>
    </submittedName>
</protein>
<sequence>MQKILILFFILLAQSFAFYQDNQPYRCTEQQRAKNFRCTREAHPVCGIQQGSQPYEQIKVDQSNVCMACSELANIFLFIGPCNRIPSGAQVCDPDYKGLKNCPTNKQQVCGYRSNGIGWHTFLNECKACSKSDVVFFKQGKCPVNTF</sequence>
<dbReference type="OMA" id="TTEMKAN"/>
<feature type="chain" id="PRO_5003408040" evidence="1">
    <location>
        <begin position="18"/>
        <end position="147"/>
    </location>
</feature>
<dbReference type="AlphaFoldDB" id="G0R140"/>
<evidence type="ECO:0000313" key="3">
    <source>
        <dbReference type="EMBL" id="EGR28807.1"/>
    </source>
</evidence>
<dbReference type="InterPro" id="IPR002350">
    <property type="entry name" value="Kazal_dom"/>
</dbReference>
<dbReference type="EMBL" id="GL984209">
    <property type="protein sequence ID" value="EGR28807.1"/>
    <property type="molecule type" value="Genomic_DNA"/>
</dbReference>
<reference evidence="3 4" key="1">
    <citation type="submission" date="2011-07" db="EMBL/GenBank/DDBJ databases">
        <authorList>
            <person name="Coyne R."/>
            <person name="Brami D."/>
            <person name="Johnson J."/>
            <person name="Hostetler J."/>
            <person name="Hannick L."/>
            <person name="Clark T."/>
            <person name="Cassidy-Hanley D."/>
            <person name="Inman J."/>
        </authorList>
    </citation>
    <scope>NUCLEOTIDE SEQUENCE [LARGE SCALE GENOMIC DNA]</scope>
    <source>
        <strain evidence="3 4">G5</strain>
    </source>
</reference>
<name>G0R140_ICHMU</name>
<feature type="domain" description="Kazal-like" evidence="2">
    <location>
        <begin position="86"/>
        <end position="144"/>
    </location>
</feature>
<evidence type="ECO:0000259" key="2">
    <source>
        <dbReference type="PROSITE" id="PS51465"/>
    </source>
</evidence>
<keyword evidence="1" id="KW-0732">Signal</keyword>
<dbReference type="PROSITE" id="PS51465">
    <property type="entry name" value="KAZAL_2"/>
    <property type="match status" value="1"/>
</dbReference>
<evidence type="ECO:0000313" key="4">
    <source>
        <dbReference type="Proteomes" id="UP000008983"/>
    </source>
</evidence>